<reference evidence="2" key="1">
    <citation type="journal article" date="2019" name="bioRxiv">
        <title>The Genome of the Zebra Mussel, Dreissena polymorpha: A Resource for Invasive Species Research.</title>
        <authorList>
            <person name="McCartney M.A."/>
            <person name="Auch B."/>
            <person name="Kono T."/>
            <person name="Mallez S."/>
            <person name="Zhang Y."/>
            <person name="Obille A."/>
            <person name="Becker A."/>
            <person name="Abrahante J.E."/>
            <person name="Garbe J."/>
            <person name="Badalamenti J.P."/>
            <person name="Herman A."/>
            <person name="Mangelson H."/>
            <person name="Liachko I."/>
            <person name="Sullivan S."/>
            <person name="Sone E.D."/>
            <person name="Koren S."/>
            <person name="Silverstein K.A.T."/>
            <person name="Beckman K.B."/>
            <person name="Gohl D.M."/>
        </authorList>
    </citation>
    <scope>NUCLEOTIDE SEQUENCE</scope>
    <source>
        <strain evidence="2">Duluth1</strain>
        <tissue evidence="2">Whole animal</tissue>
    </source>
</reference>
<dbReference type="EMBL" id="JAIWYP010000005">
    <property type="protein sequence ID" value="KAH3823129.1"/>
    <property type="molecule type" value="Genomic_DNA"/>
</dbReference>
<gene>
    <name evidence="2" type="ORF">DPMN_124928</name>
</gene>
<dbReference type="PANTHER" id="PTHR35083:SF3">
    <property type="entry name" value="SI:CH211-91P5.3"/>
    <property type="match status" value="1"/>
</dbReference>
<proteinExistence type="predicted"/>
<reference evidence="2" key="2">
    <citation type="submission" date="2020-11" db="EMBL/GenBank/DDBJ databases">
        <authorList>
            <person name="McCartney M.A."/>
            <person name="Auch B."/>
            <person name="Kono T."/>
            <person name="Mallez S."/>
            <person name="Becker A."/>
            <person name="Gohl D.M."/>
            <person name="Silverstein K.A.T."/>
            <person name="Koren S."/>
            <person name="Bechman K.B."/>
            <person name="Herman A."/>
            <person name="Abrahante J.E."/>
            <person name="Garbe J."/>
        </authorList>
    </citation>
    <scope>NUCLEOTIDE SEQUENCE</scope>
    <source>
        <strain evidence="2">Duluth1</strain>
        <tissue evidence="2">Whole animal</tissue>
    </source>
</reference>
<sequence length="361" mass="42176">MDNEVEETELRNWVKACLALKYSKEGILPFISKKCDEFYDHKISVVETECSSSYQCTSCDINRLEPQHVAKNNKCSHVKCKCNNKSTNQICCKDNGACGVIYDLIKDEHVNEKPNWSNSKCELWSDKQVGAWEMMKCFIFTNRYKETKSIDQSDITALIQICENNTKLKNAFNTDLVHLDKIRIVRNKIFHSGEMKVCEQDLKDFIDDIRRALQLPILVKSVSATDQLKKLKKLQKEKLRITTKDEIEAREDVLKALRDSKMELDSLSRQGETIEQQIKHLTIVEKMHAKTLERRCGELVDHIQRLYKEINETTQHVLEHKDILQEFRIDLNVEINRIKKLQENHGILLMENSKGIHELLR</sequence>
<dbReference type="Pfam" id="PF15112">
    <property type="entry name" value="DUF4559"/>
    <property type="match status" value="1"/>
</dbReference>
<dbReference type="PANTHER" id="PTHR35083">
    <property type="entry name" value="RGD1565685 PROTEIN"/>
    <property type="match status" value="1"/>
</dbReference>
<organism evidence="2 3">
    <name type="scientific">Dreissena polymorpha</name>
    <name type="common">Zebra mussel</name>
    <name type="synonym">Mytilus polymorpha</name>
    <dbReference type="NCBI Taxonomy" id="45954"/>
    <lineage>
        <taxon>Eukaryota</taxon>
        <taxon>Metazoa</taxon>
        <taxon>Spiralia</taxon>
        <taxon>Lophotrochozoa</taxon>
        <taxon>Mollusca</taxon>
        <taxon>Bivalvia</taxon>
        <taxon>Autobranchia</taxon>
        <taxon>Heteroconchia</taxon>
        <taxon>Euheterodonta</taxon>
        <taxon>Imparidentia</taxon>
        <taxon>Neoheterodontei</taxon>
        <taxon>Myida</taxon>
        <taxon>Dreissenoidea</taxon>
        <taxon>Dreissenidae</taxon>
        <taxon>Dreissena</taxon>
    </lineage>
</organism>
<keyword evidence="3" id="KW-1185">Reference proteome</keyword>
<comment type="caution">
    <text evidence="2">The sequence shown here is derived from an EMBL/GenBank/DDBJ whole genome shotgun (WGS) entry which is preliminary data.</text>
</comment>
<dbReference type="Proteomes" id="UP000828390">
    <property type="component" value="Unassembled WGS sequence"/>
</dbReference>
<dbReference type="AlphaFoldDB" id="A0A9D4JU85"/>
<keyword evidence="1" id="KW-0175">Coiled coil</keyword>
<protein>
    <submittedName>
        <fullName evidence="2">Uncharacterized protein</fullName>
    </submittedName>
</protein>
<evidence type="ECO:0000313" key="2">
    <source>
        <dbReference type="EMBL" id="KAH3823129.1"/>
    </source>
</evidence>
<dbReference type="InterPro" id="IPR027897">
    <property type="entry name" value="DUF4559"/>
</dbReference>
<name>A0A9D4JU85_DREPO</name>
<feature type="coiled-coil region" evidence="1">
    <location>
        <begin position="250"/>
        <end position="277"/>
    </location>
</feature>
<evidence type="ECO:0000256" key="1">
    <source>
        <dbReference type="SAM" id="Coils"/>
    </source>
</evidence>
<evidence type="ECO:0000313" key="3">
    <source>
        <dbReference type="Proteomes" id="UP000828390"/>
    </source>
</evidence>
<accession>A0A9D4JU85</accession>